<dbReference type="Proteomes" id="UP000317429">
    <property type="component" value="Chromosome"/>
</dbReference>
<name>A0A518DH96_9BACT</name>
<accession>A0A518DH96</accession>
<dbReference type="KEGG" id="pnd:Pla175_42600"/>
<evidence type="ECO:0000313" key="2">
    <source>
        <dbReference type="Proteomes" id="UP000317429"/>
    </source>
</evidence>
<organism evidence="1 2">
    <name type="scientific">Pirellulimonas nuda</name>
    <dbReference type="NCBI Taxonomy" id="2528009"/>
    <lineage>
        <taxon>Bacteria</taxon>
        <taxon>Pseudomonadati</taxon>
        <taxon>Planctomycetota</taxon>
        <taxon>Planctomycetia</taxon>
        <taxon>Pirellulales</taxon>
        <taxon>Lacipirellulaceae</taxon>
        <taxon>Pirellulimonas</taxon>
    </lineage>
</organism>
<proteinExistence type="predicted"/>
<evidence type="ECO:0000313" key="1">
    <source>
        <dbReference type="EMBL" id="QDU90847.1"/>
    </source>
</evidence>
<gene>
    <name evidence="1" type="ORF">Pla175_42600</name>
</gene>
<dbReference type="AlphaFoldDB" id="A0A518DH96"/>
<protein>
    <submittedName>
        <fullName evidence="1">Uncharacterized protein</fullName>
    </submittedName>
</protein>
<keyword evidence="2" id="KW-1185">Reference proteome</keyword>
<dbReference type="RefSeq" id="WP_145290155.1">
    <property type="nucleotide sequence ID" value="NZ_CP036291.1"/>
</dbReference>
<reference evidence="1 2" key="1">
    <citation type="submission" date="2019-02" db="EMBL/GenBank/DDBJ databases">
        <title>Deep-cultivation of Planctomycetes and their phenomic and genomic characterization uncovers novel biology.</title>
        <authorList>
            <person name="Wiegand S."/>
            <person name="Jogler M."/>
            <person name="Boedeker C."/>
            <person name="Pinto D."/>
            <person name="Vollmers J."/>
            <person name="Rivas-Marin E."/>
            <person name="Kohn T."/>
            <person name="Peeters S.H."/>
            <person name="Heuer A."/>
            <person name="Rast P."/>
            <person name="Oberbeckmann S."/>
            <person name="Bunk B."/>
            <person name="Jeske O."/>
            <person name="Meyerdierks A."/>
            <person name="Storesund J.E."/>
            <person name="Kallscheuer N."/>
            <person name="Luecker S."/>
            <person name="Lage O.M."/>
            <person name="Pohl T."/>
            <person name="Merkel B.J."/>
            <person name="Hornburger P."/>
            <person name="Mueller R.-W."/>
            <person name="Bruemmer F."/>
            <person name="Labrenz M."/>
            <person name="Spormann A.M."/>
            <person name="Op den Camp H."/>
            <person name="Overmann J."/>
            <person name="Amann R."/>
            <person name="Jetten M.S.M."/>
            <person name="Mascher T."/>
            <person name="Medema M.H."/>
            <person name="Devos D.P."/>
            <person name="Kaster A.-K."/>
            <person name="Ovreas L."/>
            <person name="Rohde M."/>
            <person name="Galperin M.Y."/>
            <person name="Jogler C."/>
        </authorList>
    </citation>
    <scope>NUCLEOTIDE SEQUENCE [LARGE SCALE GENOMIC DNA]</scope>
    <source>
        <strain evidence="1 2">Pla175</strain>
    </source>
</reference>
<dbReference type="EMBL" id="CP036291">
    <property type="protein sequence ID" value="QDU90847.1"/>
    <property type="molecule type" value="Genomic_DNA"/>
</dbReference>
<sequence>MIARRKCNAMCVVGCVVASLVATHAQGDYNWYGIPTVEWLVDNSDIIAIVEHEDADLRVLVALKGDGEAIGSDLRPPETRVSWRIPPKGGKQRVVFVSEGSLLLGEIGIGRPLSMVTKQSMHGSSYGVTQFGRVLLTASELIDAINDRIQASPPVELPESSRTPWRPGPELIEEQGLMVRADIQFPFESTDELFSLLVPRTLEWREHYVQQLRNGDACERIHAIHCLSKLADKRSLDEIDVALSVKDVAPGFRPYWSSSNEKTMLIAEDVQSAAKSALDSVARE</sequence>